<dbReference type="EMBL" id="JANPWB010000003">
    <property type="protein sequence ID" value="KAJ1196168.1"/>
    <property type="molecule type" value="Genomic_DNA"/>
</dbReference>
<evidence type="ECO:0000313" key="1">
    <source>
        <dbReference type="EMBL" id="KAJ1196168.1"/>
    </source>
</evidence>
<dbReference type="AlphaFoldDB" id="A0AAV7V4M1"/>
<comment type="caution">
    <text evidence="1">The sequence shown here is derived from an EMBL/GenBank/DDBJ whole genome shotgun (WGS) entry which is preliminary data.</text>
</comment>
<keyword evidence="2" id="KW-1185">Reference proteome</keyword>
<gene>
    <name evidence="1" type="ORF">NDU88_000041</name>
</gene>
<reference evidence="1" key="1">
    <citation type="journal article" date="2022" name="bioRxiv">
        <title>Sequencing and chromosome-scale assembly of the giantPleurodeles waltlgenome.</title>
        <authorList>
            <person name="Brown T."/>
            <person name="Elewa A."/>
            <person name="Iarovenko S."/>
            <person name="Subramanian E."/>
            <person name="Araus A.J."/>
            <person name="Petzold A."/>
            <person name="Susuki M."/>
            <person name="Suzuki K.-i.T."/>
            <person name="Hayashi T."/>
            <person name="Toyoda A."/>
            <person name="Oliveira C."/>
            <person name="Osipova E."/>
            <person name="Leigh N.D."/>
            <person name="Simon A."/>
            <person name="Yun M.H."/>
        </authorList>
    </citation>
    <scope>NUCLEOTIDE SEQUENCE</scope>
    <source>
        <strain evidence="1">20211129_DDA</strain>
        <tissue evidence="1">Liver</tissue>
    </source>
</reference>
<name>A0AAV7V4M1_PLEWA</name>
<organism evidence="1 2">
    <name type="scientific">Pleurodeles waltl</name>
    <name type="common">Iberian ribbed newt</name>
    <dbReference type="NCBI Taxonomy" id="8319"/>
    <lineage>
        <taxon>Eukaryota</taxon>
        <taxon>Metazoa</taxon>
        <taxon>Chordata</taxon>
        <taxon>Craniata</taxon>
        <taxon>Vertebrata</taxon>
        <taxon>Euteleostomi</taxon>
        <taxon>Amphibia</taxon>
        <taxon>Batrachia</taxon>
        <taxon>Caudata</taxon>
        <taxon>Salamandroidea</taxon>
        <taxon>Salamandridae</taxon>
        <taxon>Pleurodelinae</taxon>
        <taxon>Pleurodeles</taxon>
    </lineage>
</organism>
<proteinExistence type="predicted"/>
<evidence type="ECO:0000313" key="2">
    <source>
        <dbReference type="Proteomes" id="UP001066276"/>
    </source>
</evidence>
<sequence length="68" mass="7656">MYGAPQPPRPAFYLLRRRFSRLPSTVPLLLKEPLAPGPPATPKVASVLPQRVQPCMYLQLDHCTWSSL</sequence>
<protein>
    <submittedName>
        <fullName evidence="1">Uncharacterized protein</fullName>
    </submittedName>
</protein>
<accession>A0AAV7V4M1</accession>
<dbReference type="Proteomes" id="UP001066276">
    <property type="component" value="Chromosome 2_1"/>
</dbReference>